<dbReference type="AlphaFoldDB" id="A0A5A7Q2R1"/>
<dbReference type="EMBL" id="BKCP01005650">
    <property type="protein sequence ID" value="GER39433.1"/>
    <property type="molecule type" value="Genomic_DNA"/>
</dbReference>
<evidence type="ECO:0000313" key="1">
    <source>
        <dbReference type="EMBL" id="GER39433.1"/>
    </source>
</evidence>
<gene>
    <name evidence="1" type="ORF">STAS_16044</name>
</gene>
<keyword evidence="1" id="KW-0808">Transferase</keyword>
<name>A0A5A7Q2R1_STRAF</name>
<protein>
    <submittedName>
        <fullName evidence="1">6-phosphofructokinase</fullName>
    </submittedName>
</protein>
<keyword evidence="2" id="KW-1185">Reference proteome</keyword>
<proteinExistence type="predicted"/>
<evidence type="ECO:0000313" key="2">
    <source>
        <dbReference type="Proteomes" id="UP000325081"/>
    </source>
</evidence>
<dbReference type="GO" id="GO:0016301">
    <property type="term" value="F:kinase activity"/>
    <property type="evidence" value="ECO:0007669"/>
    <property type="project" value="UniProtKB-KW"/>
</dbReference>
<accession>A0A5A7Q2R1</accession>
<sequence>MVAVAIGADGGGFTGLGGRPTQEQFCRRQLRIIFCQSHRSPSSPESDLLAVKVIGRRTAEWRPISHPRRGSAGEFSIENTVVAAVSGARTAEARRWDLLLSATVGVNGGDTAGMASVSSGSARLVSPEETVVGWRPWRSLCRLLRCNFPIQIMT</sequence>
<organism evidence="1 2">
    <name type="scientific">Striga asiatica</name>
    <name type="common">Asiatic witchweed</name>
    <name type="synonym">Buchnera asiatica</name>
    <dbReference type="NCBI Taxonomy" id="4170"/>
    <lineage>
        <taxon>Eukaryota</taxon>
        <taxon>Viridiplantae</taxon>
        <taxon>Streptophyta</taxon>
        <taxon>Embryophyta</taxon>
        <taxon>Tracheophyta</taxon>
        <taxon>Spermatophyta</taxon>
        <taxon>Magnoliopsida</taxon>
        <taxon>eudicotyledons</taxon>
        <taxon>Gunneridae</taxon>
        <taxon>Pentapetalae</taxon>
        <taxon>asterids</taxon>
        <taxon>lamiids</taxon>
        <taxon>Lamiales</taxon>
        <taxon>Orobanchaceae</taxon>
        <taxon>Buchnereae</taxon>
        <taxon>Striga</taxon>
    </lineage>
</organism>
<comment type="caution">
    <text evidence="1">The sequence shown here is derived from an EMBL/GenBank/DDBJ whole genome shotgun (WGS) entry which is preliminary data.</text>
</comment>
<keyword evidence="1" id="KW-0418">Kinase</keyword>
<dbReference type="Proteomes" id="UP000325081">
    <property type="component" value="Unassembled WGS sequence"/>
</dbReference>
<reference evidence="2" key="1">
    <citation type="journal article" date="2019" name="Curr. Biol.">
        <title>Genome Sequence of Striga asiatica Provides Insight into the Evolution of Plant Parasitism.</title>
        <authorList>
            <person name="Yoshida S."/>
            <person name="Kim S."/>
            <person name="Wafula E.K."/>
            <person name="Tanskanen J."/>
            <person name="Kim Y.M."/>
            <person name="Honaas L."/>
            <person name="Yang Z."/>
            <person name="Spallek T."/>
            <person name="Conn C.E."/>
            <person name="Ichihashi Y."/>
            <person name="Cheong K."/>
            <person name="Cui S."/>
            <person name="Der J.P."/>
            <person name="Gundlach H."/>
            <person name="Jiao Y."/>
            <person name="Hori C."/>
            <person name="Ishida J.K."/>
            <person name="Kasahara H."/>
            <person name="Kiba T."/>
            <person name="Kim M.S."/>
            <person name="Koo N."/>
            <person name="Laohavisit A."/>
            <person name="Lee Y.H."/>
            <person name="Lumba S."/>
            <person name="McCourt P."/>
            <person name="Mortimer J.C."/>
            <person name="Mutuku J.M."/>
            <person name="Nomura T."/>
            <person name="Sasaki-Sekimoto Y."/>
            <person name="Seto Y."/>
            <person name="Wang Y."/>
            <person name="Wakatake T."/>
            <person name="Sakakibara H."/>
            <person name="Demura T."/>
            <person name="Yamaguchi S."/>
            <person name="Yoneyama K."/>
            <person name="Manabe R.I."/>
            <person name="Nelson D.C."/>
            <person name="Schulman A.H."/>
            <person name="Timko M.P."/>
            <person name="dePamphilis C.W."/>
            <person name="Choi D."/>
            <person name="Shirasu K."/>
        </authorList>
    </citation>
    <scope>NUCLEOTIDE SEQUENCE [LARGE SCALE GENOMIC DNA]</scope>
    <source>
        <strain evidence="2">cv. UVA1</strain>
    </source>
</reference>